<dbReference type="EMBL" id="KN771272">
    <property type="protein sequence ID" value="KIH45763.1"/>
    <property type="molecule type" value="Genomic_DNA"/>
</dbReference>
<protein>
    <submittedName>
        <fullName evidence="1">Uncharacterized protein</fullName>
    </submittedName>
</protein>
<name>A0A0C2BPM3_9BILA</name>
<gene>
    <name evidence="1" type="ORF">ANCDUO_24191</name>
</gene>
<dbReference type="OrthoDB" id="5870303at2759"/>
<dbReference type="Proteomes" id="UP000054047">
    <property type="component" value="Unassembled WGS sequence"/>
</dbReference>
<keyword evidence="2" id="KW-1185">Reference proteome</keyword>
<proteinExistence type="predicted"/>
<evidence type="ECO:0000313" key="1">
    <source>
        <dbReference type="EMBL" id="KIH45763.1"/>
    </source>
</evidence>
<reference evidence="1 2" key="1">
    <citation type="submission" date="2013-12" db="EMBL/GenBank/DDBJ databases">
        <title>Draft genome of the parsitic nematode Ancylostoma duodenale.</title>
        <authorList>
            <person name="Mitreva M."/>
        </authorList>
    </citation>
    <scope>NUCLEOTIDE SEQUENCE [LARGE SCALE GENOMIC DNA]</scope>
    <source>
        <strain evidence="1 2">Zhejiang</strain>
    </source>
</reference>
<dbReference type="AlphaFoldDB" id="A0A0C2BPM3"/>
<sequence>MKEPDGRGRKMVNRRCGGPRRVLDDCVTFFELQVQFIRYGYHTAVWCQRYELFCNEKQRRNKAQELITLMQDAVRVHYRYGF</sequence>
<evidence type="ECO:0000313" key="2">
    <source>
        <dbReference type="Proteomes" id="UP000054047"/>
    </source>
</evidence>
<organism evidence="1 2">
    <name type="scientific">Ancylostoma duodenale</name>
    <dbReference type="NCBI Taxonomy" id="51022"/>
    <lineage>
        <taxon>Eukaryota</taxon>
        <taxon>Metazoa</taxon>
        <taxon>Ecdysozoa</taxon>
        <taxon>Nematoda</taxon>
        <taxon>Chromadorea</taxon>
        <taxon>Rhabditida</taxon>
        <taxon>Rhabditina</taxon>
        <taxon>Rhabditomorpha</taxon>
        <taxon>Strongyloidea</taxon>
        <taxon>Ancylostomatidae</taxon>
        <taxon>Ancylostomatinae</taxon>
        <taxon>Ancylostoma</taxon>
    </lineage>
</organism>
<accession>A0A0C2BPM3</accession>